<dbReference type="CDD" id="cd06225">
    <property type="entry name" value="HAMP"/>
    <property type="match status" value="1"/>
</dbReference>
<keyword evidence="8 16" id="KW-0812">Transmembrane</keyword>
<keyword evidence="5" id="KW-1003">Cell membrane</keyword>
<dbReference type="Pfam" id="PF02518">
    <property type="entry name" value="HATPase_c"/>
    <property type="match status" value="1"/>
</dbReference>
<dbReference type="InterPro" id="IPR003594">
    <property type="entry name" value="HATPase_dom"/>
</dbReference>
<evidence type="ECO:0000256" key="8">
    <source>
        <dbReference type="ARBA" id="ARBA00022692"/>
    </source>
</evidence>
<dbReference type="EMBL" id="JAGIYQ010000015">
    <property type="protein sequence ID" value="MBP0726841.1"/>
    <property type="molecule type" value="Genomic_DNA"/>
</dbReference>
<reference evidence="19" key="1">
    <citation type="submission" date="2021-04" db="EMBL/GenBank/DDBJ databases">
        <title>Genome seq and assembly of Bacillus sp.</title>
        <authorList>
            <person name="Chhetri G."/>
        </authorList>
    </citation>
    <scope>NUCLEOTIDE SEQUENCE</scope>
    <source>
        <strain evidence="19">RG28</strain>
    </source>
</reference>
<dbReference type="Gene3D" id="1.10.287.130">
    <property type="match status" value="1"/>
</dbReference>
<feature type="domain" description="HAMP" evidence="18">
    <location>
        <begin position="175"/>
        <end position="229"/>
    </location>
</feature>
<sequence>MKITTKINLLITSWLLVILLLVNAIVFFFFMKTTVNMEENVLFQKAHELLDKNKIPKSLTLNQVTLQSYMSSHSFIRIVGPDSKIITEVNNYKLLDRIQPKFTKHEESELLPFSEHQNLVVRVPIHLNHQVIGTLEIGELLTGLEGRKDLLLAIMATVTGISVILSLLAGRWLSNFIMNPIKSMISTMEDIEQSGVPKKILIQNETKDELQKMATTFNRMIEKLQENIDKQRQFISDASHELKTPLTVISSFANLLRRRGIKDEEIAKEAIESIYSEANRMQDLTKTLLNLAESEHLEGIEKQPINLVALCTTILNQLQKVYKREINLVEDGSTPFIKGNELKIKQVIIIFLDNAIKYSTDKIDVFVESNQGMAVLRIKDYGIGIREEELENIFERFYRVDKARSRETGGTGLGLSIAKNIVKLHNGEIKIQSKENVGTEIIISFPLAKI</sequence>
<comment type="subcellular location">
    <subcellularLocation>
        <location evidence="2">Cell membrane</location>
        <topology evidence="2">Multi-pass membrane protein</topology>
    </subcellularLocation>
</comment>
<dbReference type="GO" id="GO:0005524">
    <property type="term" value="F:ATP binding"/>
    <property type="evidence" value="ECO:0007669"/>
    <property type="project" value="UniProtKB-KW"/>
</dbReference>
<keyword evidence="14 16" id="KW-0472">Membrane</keyword>
<dbReference type="FunFam" id="3.30.565.10:FF:000006">
    <property type="entry name" value="Sensor histidine kinase WalK"/>
    <property type="match status" value="1"/>
</dbReference>
<dbReference type="RefSeq" id="WP_209407181.1">
    <property type="nucleotide sequence ID" value="NZ_JAGIYQ010000015.1"/>
</dbReference>
<dbReference type="InterPro" id="IPR036097">
    <property type="entry name" value="HisK_dim/P_sf"/>
</dbReference>
<evidence type="ECO:0000313" key="20">
    <source>
        <dbReference type="Proteomes" id="UP000682134"/>
    </source>
</evidence>
<organism evidence="19 20">
    <name type="scientific">Gottfriedia endophytica</name>
    <dbReference type="NCBI Taxonomy" id="2820819"/>
    <lineage>
        <taxon>Bacteria</taxon>
        <taxon>Bacillati</taxon>
        <taxon>Bacillota</taxon>
        <taxon>Bacilli</taxon>
        <taxon>Bacillales</taxon>
        <taxon>Bacillaceae</taxon>
        <taxon>Gottfriedia</taxon>
    </lineage>
</organism>
<dbReference type="Pfam" id="PF00672">
    <property type="entry name" value="HAMP"/>
    <property type="match status" value="1"/>
</dbReference>
<evidence type="ECO:0000256" key="2">
    <source>
        <dbReference type="ARBA" id="ARBA00004651"/>
    </source>
</evidence>
<dbReference type="InterPro" id="IPR004358">
    <property type="entry name" value="Sig_transdc_His_kin-like_C"/>
</dbReference>
<evidence type="ECO:0000256" key="10">
    <source>
        <dbReference type="ARBA" id="ARBA00022777"/>
    </source>
</evidence>
<evidence type="ECO:0000256" key="3">
    <source>
        <dbReference type="ARBA" id="ARBA00012438"/>
    </source>
</evidence>
<dbReference type="PROSITE" id="PS50109">
    <property type="entry name" value="HIS_KIN"/>
    <property type="match status" value="1"/>
</dbReference>
<evidence type="ECO:0000256" key="7">
    <source>
        <dbReference type="ARBA" id="ARBA00022679"/>
    </source>
</evidence>
<dbReference type="Gene3D" id="6.10.340.10">
    <property type="match status" value="1"/>
</dbReference>
<dbReference type="EC" id="2.7.13.3" evidence="3"/>
<accession>A0A940SKV4</accession>
<evidence type="ECO:0000256" key="6">
    <source>
        <dbReference type="ARBA" id="ARBA00022553"/>
    </source>
</evidence>
<keyword evidence="13" id="KW-0902">Two-component regulatory system</keyword>
<dbReference type="SMART" id="SM00387">
    <property type="entry name" value="HATPase_c"/>
    <property type="match status" value="1"/>
</dbReference>
<evidence type="ECO:0000256" key="11">
    <source>
        <dbReference type="ARBA" id="ARBA00022840"/>
    </source>
</evidence>
<proteinExistence type="predicted"/>
<dbReference type="Pfam" id="PF00512">
    <property type="entry name" value="HisKA"/>
    <property type="match status" value="1"/>
</dbReference>
<dbReference type="GO" id="GO:0000155">
    <property type="term" value="F:phosphorelay sensor kinase activity"/>
    <property type="evidence" value="ECO:0007669"/>
    <property type="project" value="InterPro"/>
</dbReference>
<keyword evidence="6" id="KW-0597">Phosphoprotein</keyword>
<dbReference type="Pfam" id="PF18719">
    <property type="entry name" value="ArlS_N"/>
    <property type="match status" value="1"/>
</dbReference>
<dbReference type="InterPro" id="IPR041610">
    <property type="entry name" value="ArlS_N"/>
</dbReference>
<dbReference type="CDD" id="cd00075">
    <property type="entry name" value="HATPase"/>
    <property type="match status" value="1"/>
</dbReference>
<feature type="coiled-coil region" evidence="15">
    <location>
        <begin position="207"/>
        <end position="241"/>
    </location>
</feature>
<dbReference type="InterPro" id="IPR005467">
    <property type="entry name" value="His_kinase_dom"/>
</dbReference>
<keyword evidence="12 16" id="KW-1133">Transmembrane helix</keyword>
<protein>
    <recommendedName>
        <fullName evidence="4">Signal transduction histidine-protein kinase ArlS</fullName>
        <ecNumber evidence="3">2.7.13.3</ecNumber>
    </recommendedName>
</protein>
<feature type="transmembrane region" description="Helical" evidence="16">
    <location>
        <begin position="150"/>
        <end position="174"/>
    </location>
</feature>
<evidence type="ECO:0000256" key="9">
    <source>
        <dbReference type="ARBA" id="ARBA00022741"/>
    </source>
</evidence>
<dbReference type="Gene3D" id="3.30.565.10">
    <property type="entry name" value="Histidine kinase-like ATPase, C-terminal domain"/>
    <property type="match status" value="1"/>
</dbReference>
<dbReference type="PROSITE" id="PS50885">
    <property type="entry name" value="HAMP"/>
    <property type="match status" value="1"/>
</dbReference>
<evidence type="ECO:0000256" key="5">
    <source>
        <dbReference type="ARBA" id="ARBA00022475"/>
    </source>
</evidence>
<evidence type="ECO:0000256" key="4">
    <source>
        <dbReference type="ARBA" id="ARBA00015735"/>
    </source>
</evidence>
<name>A0A940SKV4_9BACI</name>
<dbReference type="SMART" id="SM00304">
    <property type="entry name" value="HAMP"/>
    <property type="match status" value="1"/>
</dbReference>
<evidence type="ECO:0000259" key="17">
    <source>
        <dbReference type="PROSITE" id="PS50109"/>
    </source>
</evidence>
<evidence type="ECO:0000256" key="1">
    <source>
        <dbReference type="ARBA" id="ARBA00000085"/>
    </source>
</evidence>
<evidence type="ECO:0000256" key="15">
    <source>
        <dbReference type="SAM" id="Coils"/>
    </source>
</evidence>
<keyword evidence="7" id="KW-0808">Transferase</keyword>
<dbReference type="SUPFAM" id="SSF55874">
    <property type="entry name" value="ATPase domain of HSP90 chaperone/DNA topoisomerase II/histidine kinase"/>
    <property type="match status" value="1"/>
</dbReference>
<dbReference type="InterPro" id="IPR003660">
    <property type="entry name" value="HAMP_dom"/>
</dbReference>
<dbReference type="Proteomes" id="UP000682134">
    <property type="component" value="Unassembled WGS sequence"/>
</dbReference>
<comment type="catalytic activity">
    <reaction evidence="1">
        <text>ATP + protein L-histidine = ADP + protein N-phospho-L-histidine.</text>
        <dbReference type="EC" id="2.7.13.3"/>
    </reaction>
</comment>
<dbReference type="PANTHER" id="PTHR45436">
    <property type="entry name" value="SENSOR HISTIDINE KINASE YKOH"/>
    <property type="match status" value="1"/>
</dbReference>
<dbReference type="InterPro" id="IPR036890">
    <property type="entry name" value="HATPase_C_sf"/>
</dbReference>
<dbReference type="SUPFAM" id="SSF47384">
    <property type="entry name" value="Homodimeric domain of signal transducing histidine kinase"/>
    <property type="match status" value="1"/>
</dbReference>
<keyword evidence="9" id="KW-0547">Nucleotide-binding</keyword>
<evidence type="ECO:0000313" key="19">
    <source>
        <dbReference type="EMBL" id="MBP0726841.1"/>
    </source>
</evidence>
<dbReference type="FunFam" id="1.10.287.130:FF:000001">
    <property type="entry name" value="Two-component sensor histidine kinase"/>
    <property type="match status" value="1"/>
</dbReference>
<keyword evidence="11" id="KW-0067">ATP-binding</keyword>
<keyword evidence="10 19" id="KW-0418">Kinase</keyword>
<evidence type="ECO:0000256" key="16">
    <source>
        <dbReference type="SAM" id="Phobius"/>
    </source>
</evidence>
<dbReference type="CDD" id="cd00082">
    <property type="entry name" value="HisKA"/>
    <property type="match status" value="1"/>
</dbReference>
<dbReference type="SUPFAM" id="SSF158472">
    <property type="entry name" value="HAMP domain-like"/>
    <property type="match status" value="1"/>
</dbReference>
<dbReference type="SMART" id="SM00388">
    <property type="entry name" value="HisKA"/>
    <property type="match status" value="1"/>
</dbReference>
<dbReference type="InterPro" id="IPR050428">
    <property type="entry name" value="TCS_sensor_his_kinase"/>
</dbReference>
<evidence type="ECO:0000256" key="13">
    <source>
        <dbReference type="ARBA" id="ARBA00023012"/>
    </source>
</evidence>
<evidence type="ECO:0000259" key="18">
    <source>
        <dbReference type="PROSITE" id="PS50885"/>
    </source>
</evidence>
<evidence type="ECO:0000256" key="12">
    <source>
        <dbReference type="ARBA" id="ARBA00022989"/>
    </source>
</evidence>
<feature type="domain" description="Histidine kinase" evidence="17">
    <location>
        <begin position="237"/>
        <end position="449"/>
    </location>
</feature>
<comment type="caution">
    <text evidence="19">The sequence shown here is derived from an EMBL/GenBank/DDBJ whole genome shotgun (WGS) entry which is preliminary data.</text>
</comment>
<gene>
    <name evidence="19" type="ORF">J5Y03_16920</name>
</gene>
<keyword evidence="15" id="KW-0175">Coiled coil</keyword>
<dbReference type="PANTHER" id="PTHR45436:SF5">
    <property type="entry name" value="SENSOR HISTIDINE KINASE TRCS"/>
    <property type="match status" value="1"/>
</dbReference>
<evidence type="ECO:0000256" key="14">
    <source>
        <dbReference type="ARBA" id="ARBA00023136"/>
    </source>
</evidence>
<keyword evidence="20" id="KW-1185">Reference proteome</keyword>
<dbReference type="GO" id="GO:0005886">
    <property type="term" value="C:plasma membrane"/>
    <property type="evidence" value="ECO:0007669"/>
    <property type="project" value="UniProtKB-SubCell"/>
</dbReference>
<dbReference type="PRINTS" id="PR00344">
    <property type="entry name" value="BCTRLSENSOR"/>
</dbReference>
<feature type="transmembrane region" description="Helical" evidence="16">
    <location>
        <begin position="7"/>
        <end position="30"/>
    </location>
</feature>
<dbReference type="AlphaFoldDB" id="A0A940SKV4"/>
<dbReference type="InterPro" id="IPR003661">
    <property type="entry name" value="HisK_dim/P_dom"/>
</dbReference>